<keyword evidence="4" id="KW-0997">Cell inner membrane</keyword>
<evidence type="ECO:0000256" key="1">
    <source>
        <dbReference type="ARBA" id="ARBA00004429"/>
    </source>
</evidence>
<feature type="transmembrane region" description="Helical" evidence="8">
    <location>
        <begin position="23"/>
        <end position="41"/>
    </location>
</feature>
<dbReference type="Proteomes" id="UP000281391">
    <property type="component" value="Chromosome"/>
</dbReference>
<evidence type="ECO:0000256" key="2">
    <source>
        <dbReference type="ARBA" id="ARBA00022448"/>
    </source>
</evidence>
<dbReference type="GO" id="GO:0005886">
    <property type="term" value="C:plasma membrane"/>
    <property type="evidence" value="ECO:0007669"/>
    <property type="project" value="UniProtKB-SubCell"/>
</dbReference>
<evidence type="ECO:0000313" key="9">
    <source>
        <dbReference type="EMBL" id="VDZ63896.1"/>
    </source>
</evidence>
<evidence type="ECO:0000256" key="3">
    <source>
        <dbReference type="ARBA" id="ARBA00022475"/>
    </source>
</evidence>
<accession>A0A447L009</accession>
<reference evidence="9 10" key="1">
    <citation type="submission" date="2018-12" db="EMBL/GenBank/DDBJ databases">
        <authorList>
            <consortium name="Pathogen Informatics"/>
        </authorList>
    </citation>
    <scope>NUCLEOTIDE SEQUENCE [LARGE SCALE GENOMIC DNA]</scope>
    <source>
        <strain evidence="9 10">NCTC11214</strain>
    </source>
</reference>
<dbReference type="PANTHER" id="PTHR35334">
    <property type="entry name" value="SERINE TRANSPORTER"/>
    <property type="match status" value="1"/>
</dbReference>
<dbReference type="AlphaFoldDB" id="A0A447L009"/>
<protein>
    <submittedName>
        <fullName evidence="9">Serine transporter</fullName>
    </submittedName>
</protein>
<evidence type="ECO:0000256" key="5">
    <source>
        <dbReference type="ARBA" id="ARBA00022692"/>
    </source>
</evidence>
<gene>
    <name evidence="9" type="ORF">NCTC11214_04699</name>
</gene>
<keyword evidence="5 8" id="KW-0812">Transmembrane</keyword>
<proteinExistence type="predicted"/>
<keyword evidence="6 8" id="KW-1133">Transmembrane helix</keyword>
<keyword evidence="7 8" id="KW-0472">Membrane</keyword>
<keyword evidence="2" id="KW-0813">Transport</keyword>
<dbReference type="InterPro" id="IPR018227">
    <property type="entry name" value="Amino_acid_transport_2"/>
</dbReference>
<comment type="subcellular location">
    <subcellularLocation>
        <location evidence="1">Cell inner membrane</location>
        <topology evidence="1">Multi-pass membrane protein</topology>
    </subcellularLocation>
</comment>
<evidence type="ECO:0000256" key="4">
    <source>
        <dbReference type="ARBA" id="ARBA00022519"/>
    </source>
</evidence>
<evidence type="ECO:0000256" key="6">
    <source>
        <dbReference type="ARBA" id="ARBA00022989"/>
    </source>
</evidence>
<keyword evidence="3" id="KW-1003">Cell membrane</keyword>
<dbReference type="EMBL" id="LR134117">
    <property type="protein sequence ID" value="VDZ63896.1"/>
    <property type="molecule type" value="Genomic_DNA"/>
</dbReference>
<dbReference type="GO" id="GO:0003333">
    <property type="term" value="P:amino acid transmembrane transport"/>
    <property type="evidence" value="ECO:0007669"/>
    <property type="project" value="InterPro"/>
</dbReference>
<dbReference type="KEGG" id="sof:NCTC11214_04699"/>
<evidence type="ECO:0000256" key="8">
    <source>
        <dbReference type="SAM" id="Phobius"/>
    </source>
</evidence>
<evidence type="ECO:0000313" key="10">
    <source>
        <dbReference type="Proteomes" id="UP000281391"/>
    </source>
</evidence>
<sequence>MQQAKEQNITVLTTLANKFSNPFIAYLGPVMAMLAMAKSFLGTSLGVTEGRPA</sequence>
<dbReference type="PANTHER" id="PTHR35334:SF2">
    <property type="entry name" value="SERINE TRANSPORTER SDAC"/>
    <property type="match status" value="1"/>
</dbReference>
<name>A0A447L009_SEROD</name>
<organism evidence="9 10">
    <name type="scientific">Serratia odorifera</name>
    <dbReference type="NCBI Taxonomy" id="618"/>
    <lineage>
        <taxon>Bacteria</taxon>
        <taxon>Pseudomonadati</taxon>
        <taxon>Pseudomonadota</taxon>
        <taxon>Gammaproteobacteria</taxon>
        <taxon>Enterobacterales</taxon>
        <taxon>Yersiniaceae</taxon>
        <taxon>Serratia</taxon>
    </lineage>
</organism>
<evidence type="ECO:0000256" key="7">
    <source>
        <dbReference type="ARBA" id="ARBA00023136"/>
    </source>
</evidence>